<evidence type="ECO:0000259" key="2">
    <source>
        <dbReference type="Pfam" id="PF00496"/>
    </source>
</evidence>
<dbReference type="GO" id="GO:0003677">
    <property type="term" value="F:DNA binding"/>
    <property type="evidence" value="ECO:0007669"/>
    <property type="project" value="UniProtKB-KW"/>
</dbReference>
<dbReference type="InterPro" id="IPR039424">
    <property type="entry name" value="SBP_5"/>
</dbReference>
<organism evidence="4 5">
    <name type="scientific">Vibrio bivalvicida</name>
    <dbReference type="NCBI Taxonomy" id="1276888"/>
    <lineage>
        <taxon>Bacteria</taxon>
        <taxon>Pseudomonadati</taxon>
        <taxon>Pseudomonadota</taxon>
        <taxon>Gammaproteobacteria</taxon>
        <taxon>Vibrionales</taxon>
        <taxon>Vibrionaceae</taxon>
        <taxon>Vibrio</taxon>
        <taxon>Vibrio oreintalis group</taxon>
    </lineage>
</organism>
<dbReference type="PANTHER" id="PTHR30290:SF72">
    <property type="entry name" value="HTH-TYPE TRANSCRIPTIONAL REGULATOR SGRR"/>
    <property type="match status" value="1"/>
</dbReference>
<accession>A0A177XY58</accession>
<dbReference type="SUPFAM" id="SSF53850">
    <property type="entry name" value="Periplasmic binding protein-like II"/>
    <property type="match status" value="1"/>
</dbReference>
<evidence type="ECO:0000259" key="3">
    <source>
        <dbReference type="Pfam" id="PF12793"/>
    </source>
</evidence>
<gene>
    <name evidence="4" type="ORF">APB76_15685</name>
</gene>
<proteinExistence type="predicted"/>
<evidence type="ECO:0000313" key="4">
    <source>
        <dbReference type="EMBL" id="OAJ93523.1"/>
    </source>
</evidence>
<dbReference type="EMBL" id="LLEI02000043">
    <property type="protein sequence ID" value="OAJ93523.1"/>
    <property type="molecule type" value="Genomic_DNA"/>
</dbReference>
<dbReference type="Pfam" id="PF00496">
    <property type="entry name" value="SBP_bac_5"/>
    <property type="match status" value="1"/>
</dbReference>
<dbReference type="Gene3D" id="3.40.190.10">
    <property type="entry name" value="Periplasmic binding protein-like II"/>
    <property type="match status" value="1"/>
</dbReference>
<feature type="domain" description="Transcriptional regulator SgrR N-terminal HTH" evidence="3">
    <location>
        <begin position="6"/>
        <end position="119"/>
    </location>
</feature>
<dbReference type="RefSeq" id="WP_054961947.1">
    <property type="nucleotide sequence ID" value="NZ_LLEI02000043.1"/>
</dbReference>
<evidence type="ECO:0000256" key="1">
    <source>
        <dbReference type="ARBA" id="ARBA00023125"/>
    </source>
</evidence>
<protein>
    <submittedName>
        <fullName evidence="4">Transporter</fullName>
    </submittedName>
</protein>
<keyword evidence="1" id="KW-0238">DNA-binding</keyword>
<dbReference type="InterPro" id="IPR000914">
    <property type="entry name" value="SBP_5_dom"/>
</dbReference>
<dbReference type="GO" id="GO:1904680">
    <property type="term" value="F:peptide transmembrane transporter activity"/>
    <property type="evidence" value="ECO:0007669"/>
    <property type="project" value="TreeGrafter"/>
</dbReference>
<dbReference type="InterPro" id="IPR025370">
    <property type="entry name" value="SgrR_HTH_N"/>
</dbReference>
<comment type="caution">
    <text evidence="4">The sequence shown here is derived from an EMBL/GenBank/DDBJ whole genome shotgun (WGS) entry which is preliminary data.</text>
</comment>
<dbReference type="Pfam" id="PF12793">
    <property type="entry name" value="SgrR_N"/>
    <property type="match status" value="1"/>
</dbReference>
<dbReference type="AlphaFoldDB" id="A0A177XY58"/>
<name>A0A177XY58_9VIBR</name>
<feature type="domain" description="Solute-binding protein family 5" evidence="2">
    <location>
        <begin position="164"/>
        <end position="320"/>
    </location>
</feature>
<evidence type="ECO:0000313" key="5">
    <source>
        <dbReference type="Proteomes" id="UP000078406"/>
    </source>
</evidence>
<dbReference type="PANTHER" id="PTHR30290">
    <property type="entry name" value="PERIPLASMIC BINDING COMPONENT OF ABC TRANSPORTER"/>
    <property type="match status" value="1"/>
</dbReference>
<sequence>MSDLNLLRYYTRLVPLGVGMEHKTTLPIVADALFTTPRHARNLLNQMFELSWLSWTPKPGRNQRSTLLLNLQLDELKAQLAAKRILEGKYEKALSILDDNELAFGRLLQSTSGASIREGLLHIQLTYKRPFERLVPHQLQRSSERYLLRQIYCCLVSSGANGTLEPQLAHHWYYDETSLEWSFYLRPGLTFHNGEAINEITVVDLFQKLATLEDYQSELHHLVDVSSPMPNKIIFKLSKPDLGFGGLISGVKYSIQPVTQINNSMIKQVVGCGPFEVTEHSDSKLCLQAFERFYACRALTDQVTIWHLDESDLENKQIQTNQPGAQSSNNCNYYVSHAVSQHVDRNVQQSRTEDGCMFVLFNQCSEIELNDKQRRFLSTYFTPDKVFDYLDNHNLLFGCEIAHNLLPMWHKITRPAMPQEPLPHKLSIATYDYSSLRNCALAVKHLLEQFGVKVSINNYSYRQLTALADSGQLQESIIITNINLDDNRHASAFNSLYHNPVIQRCIGEESKIWLLDRLNELRSKTELHDYLDALEPIASALINQYWLSPLFHHRQTLRFQGVLKDVALTNWGWPDIKNVWSTN</sequence>
<dbReference type="GO" id="GO:0015833">
    <property type="term" value="P:peptide transport"/>
    <property type="evidence" value="ECO:0007669"/>
    <property type="project" value="TreeGrafter"/>
</dbReference>
<dbReference type="Proteomes" id="UP000078406">
    <property type="component" value="Unassembled WGS sequence"/>
</dbReference>
<reference evidence="4 5" key="1">
    <citation type="journal article" date="2016" name="Syst. Appl. Microbiol.">
        <title>Vibrio bivalvicida sp. nov., a novel larval pathogen for bivalve molluscs reared in a hatchery.</title>
        <authorList>
            <person name="Dubert J."/>
            <person name="Romalde J.L."/>
            <person name="Prado S."/>
            <person name="Barja J.L."/>
        </authorList>
    </citation>
    <scope>NUCLEOTIDE SEQUENCE [LARGE SCALE GENOMIC DNA]</scope>
    <source>
        <strain evidence="4 5">605</strain>
    </source>
</reference>